<comment type="caution">
    <text evidence="2">The sequence shown here is derived from an EMBL/GenBank/DDBJ whole genome shotgun (WGS) entry which is preliminary data.</text>
</comment>
<evidence type="ECO:0000313" key="3">
    <source>
        <dbReference type="Proteomes" id="UP000478183"/>
    </source>
</evidence>
<keyword evidence="1" id="KW-0812">Transmembrane</keyword>
<keyword evidence="3" id="KW-1185">Reference proteome</keyword>
<feature type="transmembrane region" description="Helical" evidence="1">
    <location>
        <begin position="59"/>
        <end position="76"/>
    </location>
</feature>
<organism evidence="2 3">
    <name type="scientific">Paracoccus aestuariivivens</name>
    <dbReference type="NCBI Taxonomy" id="1820333"/>
    <lineage>
        <taxon>Bacteria</taxon>
        <taxon>Pseudomonadati</taxon>
        <taxon>Pseudomonadota</taxon>
        <taxon>Alphaproteobacteria</taxon>
        <taxon>Rhodobacterales</taxon>
        <taxon>Paracoccaceae</taxon>
        <taxon>Paracoccus</taxon>
    </lineage>
</organism>
<dbReference type="EMBL" id="WMIE01000001">
    <property type="protein sequence ID" value="MTH76518.1"/>
    <property type="molecule type" value="Genomic_DNA"/>
</dbReference>
<keyword evidence="1" id="KW-0472">Membrane</keyword>
<evidence type="ECO:0000256" key="1">
    <source>
        <dbReference type="SAM" id="Phobius"/>
    </source>
</evidence>
<feature type="transmembrane region" description="Helical" evidence="1">
    <location>
        <begin position="152"/>
        <end position="174"/>
    </location>
</feature>
<accession>A0A6L6J5J9</accession>
<feature type="transmembrane region" description="Helical" evidence="1">
    <location>
        <begin position="122"/>
        <end position="140"/>
    </location>
</feature>
<feature type="transmembrane region" description="Helical" evidence="1">
    <location>
        <begin position="207"/>
        <end position="226"/>
    </location>
</feature>
<proteinExistence type="predicted"/>
<dbReference type="RefSeq" id="WP_155093889.1">
    <property type="nucleotide sequence ID" value="NZ_WMIE01000001.1"/>
</dbReference>
<dbReference type="Proteomes" id="UP000478183">
    <property type="component" value="Unassembled WGS sequence"/>
</dbReference>
<reference evidence="2 3" key="1">
    <citation type="submission" date="2019-11" db="EMBL/GenBank/DDBJ databases">
        <authorList>
            <person name="Dong K."/>
        </authorList>
    </citation>
    <scope>NUCLEOTIDE SEQUENCE [LARGE SCALE GENOMIC DNA]</scope>
    <source>
        <strain evidence="2 3">NBRC 111993</strain>
    </source>
</reference>
<sequence length="252" mass="26277">MRPAGAVILFITTLAFIVSTMAYALRPVAAAMVPAADYTSGPLIEIQIQFLDLAGQFIQPRVLAMSGLLTVTWLALGYHAIRQFGAEQLDRVRGEGLGDNAVLIAGLLAGASWPWLRDEHPMPSFLLCLLMLAGFLGAALRNMRLAGEFRNSAALGFAAGWATLVTCALFATLLQSELGAPMTLATGVAILIAALASVNVQLRIGQTISFSIAVIWGMIGLAAGAVTAEAALAMMAVLAIAVIAVALVRVTT</sequence>
<feature type="transmembrane region" description="Helical" evidence="1">
    <location>
        <begin position="232"/>
        <end position="250"/>
    </location>
</feature>
<dbReference type="OrthoDB" id="7771791at2"/>
<feature type="transmembrane region" description="Helical" evidence="1">
    <location>
        <begin position="97"/>
        <end position="116"/>
    </location>
</feature>
<gene>
    <name evidence="2" type="ORF">GL286_02105</name>
</gene>
<name>A0A6L6J5J9_9RHOB</name>
<feature type="transmembrane region" description="Helical" evidence="1">
    <location>
        <begin position="180"/>
        <end position="200"/>
    </location>
</feature>
<keyword evidence="1" id="KW-1133">Transmembrane helix</keyword>
<protein>
    <submittedName>
        <fullName evidence="2">Uncharacterized protein</fullName>
    </submittedName>
</protein>
<evidence type="ECO:0000313" key="2">
    <source>
        <dbReference type="EMBL" id="MTH76518.1"/>
    </source>
</evidence>
<dbReference type="AlphaFoldDB" id="A0A6L6J5J9"/>